<dbReference type="EMBL" id="CAJVPY010000013">
    <property type="protein sequence ID" value="CAG8444008.1"/>
    <property type="molecule type" value="Genomic_DNA"/>
</dbReference>
<sequence length="75" mass="8468">MAQEILVPIAQEILAPMAQEIPVYTIQEIQVFAIQEKTLIIALQKTQASVTPISGQFQKQNRRISKSYIQNNLSL</sequence>
<dbReference type="Proteomes" id="UP000789405">
    <property type="component" value="Unassembled WGS sequence"/>
</dbReference>
<proteinExistence type="predicted"/>
<gene>
    <name evidence="1" type="ORF">DERYTH_LOCUS69</name>
</gene>
<keyword evidence="2" id="KW-1185">Reference proteome</keyword>
<evidence type="ECO:0000313" key="1">
    <source>
        <dbReference type="EMBL" id="CAG8444008.1"/>
    </source>
</evidence>
<accession>A0A9N8YMP6</accession>
<dbReference type="AlphaFoldDB" id="A0A9N8YMP6"/>
<evidence type="ECO:0000313" key="2">
    <source>
        <dbReference type="Proteomes" id="UP000789405"/>
    </source>
</evidence>
<protein>
    <submittedName>
        <fullName evidence="1">25682_t:CDS:1</fullName>
    </submittedName>
</protein>
<comment type="caution">
    <text evidence="1">The sequence shown here is derived from an EMBL/GenBank/DDBJ whole genome shotgun (WGS) entry which is preliminary data.</text>
</comment>
<reference evidence="1" key="1">
    <citation type="submission" date="2021-06" db="EMBL/GenBank/DDBJ databases">
        <authorList>
            <person name="Kallberg Y."/>
            <person name="Tangrot J."/>
            <person name="Rosling A."/>
        </authorList>
    </citation>
    <scope>NUCLEOTIDE SEQUENCE</scope>
    <source>
        <strain evidence="1">MA453B</strain>
    </source>
</reference>
<organism evidence="1 2">
    <name type="scientific">Dentiscutata erythropus</name>
    <dbReference type="NCBI Taxonomy" id="1348616"/>
    <lineage>
        <taxon>Eukaryota</taxon>
        <taxon>Fungi</taxon>
        <taxon>Fungi incertae sedis</taxon>
        <taxon>Mucoromycota</taxon>
        <taxon>Glomeromycotina</taxon>
        <taxon>Glomeromycetes</taxon>
        <taxon>Diversisporales</taxon>
        <taxon>Gigasporaceae</taxon>
        <taxon>Dentiscutata</taxon>
    </lineage>
</organism>
<name>A0A9N8YMP6_9GLOM</name>
<dbReference type="OrthoDB" id="10560138at2759"/>